<accession>A0A0D8ZN80</accession>
<proteinExistence type="predicted"/>
<dbReference type="EMBL" id="JYON01000025">
    <property type="protein sequence ID" value="KJH70263.1"/>
    <property type="molecule type" value="Genomic_DNA"/>
</dbReference>
<comment type="caution">
    <text evidence="1">The sequence shown here is derived from an EMBL/GenBank/DDBJ whole genome shotgun (WGS) entry which is preliminary data.</text>
</comment>
<gene>
    <name evidence="1" type="ORF">UH38_19140</name>
</gene>
<dbReference type="AlphaFoldDB" id="A0A0D8ZN80"/>
<protein>
    <submittedName>
        <fullName evidence="1">Uncharacterized protein</fullName>
    </submittedName>
</protein>
<evidence type="ECO:0000313" key="2">
    <source>
        <dbReference type="Proteomes" id="UP000032452"/>
    </source>
</evidence>
<keyword evidence="2" id="KW-1185">Reference proteome</keyword>
<reference evidence="1 2" key="1">
    <citation type="submission" date="2015-02" db="EMBL/GenBank/DDBJ databases">
        <title>Draft genome of a novel marine cyanobacterium (Chroococcales) isolated from South Atlantic Ocean.</title>
        <authorList>
            <person name="Rigonato J."/>
            <person name="Alvarenga D.O."/>
            <person name="Branco L.H."/>
            <person name="Varani A.M."/>
            <person name="Brandini F.P."/>
            <person name="Fiore M.F."/>
        </authorList>
    </citation>
    <scope>NUCLEOTIDE SEQUENCE [LARGE SCALE GENOMIC DNA]</scope>
    <source>
        <strain evidence="1 2">CENA595</strain>
    </source>
</reference>
<dbReference type="RefSeq" id="WP_045056285.1">
    <property type="nucleotide sequence ID" value="NZ_CAWMDP010000018.1"/>
</dbReference>
<name>A0A0D8ZN80_9CYAN</name>
<organism evidence="1 2">
    <name type="scientific">Aliterella atlantica CENA595</name>
    <dbReference type="NCBI Taxonomy" id="1618023"/>
    <lineage>
        <taxon>Bacteria</taxon>
        <taxon>Bacillati</taxon>
        <taxon>Cyanobacteriota</taxon>
        <taxon>Cyanophyceae</taxon>
        <taxon>Chroococcidiopsidales</taxon>
        <taxon>Aliterellaceae</taxon>
        <taxon>Aliterella</taxon>
    </lineage>
</organism>
<dbReference type="STRING" id="1618023.UH38_19140"/>
<dbReference type="Proteomes" id="UP000032452">
    <property type="component" value="Unassembled WGS sequence"/>
</dbReference>
<evidence type="ECO:0000313" key="1">
    <source>
        <dbReference type="EMBL" id="KJH70263.1"/>
    </source>
</evidence>
<sequence length="82" mass="9604">MTNSNTPNPENSDKGTDNLAKHIAKITNEVLKAMDTEGCQPDAEKLDDELDKAEKLQAERREILEDEYEQNKQRLIKRWKRY</sequence>